<dbReference type="InterPro" id="IPR003439">
    <property type="entry name" value="ABC_transporter-like_ATP-bd"/>
</dbReference>
<dbReference type="PANTHER" id="PTHR43297:SF2">
    <property type="entry name" value="DIPEPTIDE TRANSPORT ATP-BINDING PROTEIN DPPD"/>
    <property type="match status" value="1"/>
</dbReference>
<evidence type="ECO:0000256" key="3">
    <source>
        <dbReference type="ARBA" id="ARBA00022475"/>
    </source>
</evidence>
<keyword evidence="5" id="KW-0067">ATP-binding</keyword>
<dbReference type="AlphaFoldDB" id="A0A6J6LPF9"/>
<dbReference type="GO" id="GO:0016887">
    <property type="term" value="F:ATP hydrolysis activity"/>
    <property type="evidence" value="ECO:0007669"/>
    <property type="project" value="InterPro"/>
</dbReference>
<dbReference type="SUPFAM" id="SSF52540">
    <property type="entry name" value="P-loop containing nucleoside triphosphate hydrolases"/>
    <property type="match status" value="1"/>
</dbReference>
<dbReference type="GO" id="GO:0015833">
    <property type="term" value="P:peptide transport"/>
    <property type="evidence" value="ECO:0007669"/>
    <property type="project" value="InterPro"/>
</dbReference>
<evidence type="ECO:0000259" key="7">
    <source>
        <dbReference type="PROSITE" id="PS50893"/>
    </source>
</evidence>
<dbReference type="EMBL" id="CAEZWO010000085">
    <property type="protein sequence ID" value="CAB4663757.1"/>
    <property type="molecule type" value="Genomic_DNA"/>
</dbReference>
<keyword evidence="2" id="KW-0813">Transport</keyword>
<evidence type="ECO:0000313" key="8">
    <source>
        <dbReference type="EMBL" id="CAB4663757.1"/>
    </source>
</evidence>
<evidence type="ECO:0000256" key="5">
    <source>
        <dbReference type="ARBA" id="ARBA00022840"/>
    </source>
</evidence>
<evidence type="ECO:0000256" key="4">
    <source>
        <dbReference type="ARBA" id="ARBA00022741"/>
    </source>
</evidence>
<keyword evidence="3" id="KW-1003">Cell membrane</keyword>
<keyword evidence="6" id="KW-0472">Membrane</keyword>
<dbReference type="InterPro" id="IPR027417">
    <property type="entry name" value="P-loop_NTPase"/>
</dbReference>
<dbReference type="FunFam" id="3.40.50.300:FF:000016">
    <property type="entry name" value="Oligopeptide ABC transporter ATP-binding component"/>
    <property type="match status" value="1"/>
</dbReference>
<comment type="subcellular location">
    <subcellularLocation>
        <location evidence="1">Cell membrane</location>
        <topology evidence="1">Peripheral membrane protein</topology>
    </subcellularLocation>
</comment>
<keyword evidence="4" id="KW-0547">Nucleotide-binding</keyword>
<organism evidence="8">
    <name type="scientific">freshwater metagenome</name>
    <dbReference type="NCBI Taxonomy" id="449393"/>
    <lineage>
        <taxon>unclassified sequences</taxon>
        <taxon>metagenomes</taxon>
        <taxon>ecological metagenomes</taxon>
    </lineage>
</organism>
<proteinExistence type="predicted"/>
<gene>
    <name evidence="8" type="ORF">UFOPK2254_00909</name>
</gene>
<name>A0A6J6LPF9_9ZZZZ</name>
<dbReference type="CDD" id="cd03257">
    <property type="entry name" value="ABC_NikE_OppD_transporters"/>
    <property type="match status" value="1"/>
</dbReference>
<dbReference type="SMART" id="SM00382">
    <property type="entry name" value="AAA"/>
    <property type="match status" value="1"/>
</dbReference>
<dbReference type="PROSITE" id="PS00211">
    <property type="entry name" value="ABC_TRANSPORTER_1"/>
    <property type="match status" value="1"/>
</dbReference>
<dbReference type="PROSITE" id="PS50893">
    <property type="entry name" value="ABC_TRANSPORTER_2"/>
    <property type="match status" value="1"/>
</dbReference>
<dbReference type="Gene3D" id="3.40.50.300">
    <property type="entry name" value="P-loop containing nucleotide triphosphate hydrolases"/>
    <property type="match status" value="1"/>
</dbReference>
<dbReference type="PANTHER" id="PTHR43297">
    <property type="entry name" value="OLIGOPEPTIDE TRANSPORT ATP-BINDING PROTEIN APPD"/>
    <property type="match status" value="1"/>
</dbReference>
<evidence type="ECO:0000256" key="6">
    <source>
        <dbReference type="ARBA" id="ARBA00023136"/>
    </source>
</evidence>
<dbReference type="GO" id="GO:0005524">
    <property type="term" value="F:ATP binding"/>
    <property type="evidence" value="ECO:0007669"/>
    <property type="project" value="UniProtKB-KW"/>
</dbReference>
<protein>
    <submittedName>
        <fullName evidence="8">Unannotated protein</fullName>
    </submittedName>
</protein>
<dbReference type="InterPro" id="IPR003593">
    <property type="entry name" value="AAA+_ATPase"/>
</dbReference>
<sequence length="305" mass="33131">MDGVDLTIEQGEFVGLAGESGCGKTTLALSIPQLLPEHSRIAAGSISFNGVDTTALNEEGLRAIRWKEISVIFQGALNALNPVQTIGSQIQEPIRIHDESVSKKEAQDRTLELLEAVGIPSHRASDFPHQFSGGMRQRVMIAMALACMPKLVIADEPITALDVMTQAQILDLLRSLCDKYKLSMLLISHDLSVLAQTCDRVAVMYAGKVAEQGPTSRVFGSVGAQHPYTQRLLRAYPNIRHERKFIDGIPGYPPDLSTLQVGCRFADRCDVTLSRCATEVPDLIDIGGNQSVACHLVSENQVGVQ</sequence>
<dbReference type="InterPro" id="IPR050388">
    <property type="entry name" value="ABC_Ni/Peptide_Import"/>
</dbReference>
<dbReference type="NCBIfam" id="TIGR01727">
    <property type="entry name" value="oligo_HPY"/>
    <property type="match status" value="1"/>
</dbReference>
<feature type="domain" description="ABC transporter" evidence="7">
    <location>
        <begin position="1"/>
        <end position="231"/>
    </location>
</feature>
<dbReference type="InterPro" id="IPR013563">
    <property type="entry name" value="Oligopep_ABC_C"/>
</dbReference>
<reference evidence="8" key="1">
    <citation type="submission" date="2020-05" db="EMBL/GenBank/DDBJ databases">
        <authorList>
            <person name="Chiriac C."/>
            <person name="Salcher M."/>
            <person name="Ghai R."/>
            <person name="Kavagutti S V."/>
        </authorList>
    </citation>
    <scope>NUCLEOTIDE SEQUENCE</scope>
</reference>
<dbReference type="Pfam" id="PF00005">
    <property type="entry name" value="ABC_tran"/>
    <property type="match status" value="1"/>
</dbReference>
<evidence type="ECO:0000256" key="1">
    <source>
        <dbReference type="ARBA" id="ARBA00004202"/>
    </source>
</evidence>
<accession>A0A6J6LPF9</accession>
<dbReference type="GO" id="GO:0005886">
    <property type="term" value="C:plasma membrane"/>
    <property type="evidence" value="ECO:0007669"/>
    <property type="project" value="UniProtKB-SubCell"/>
</dbReference>
<dbReference type="Pfam" id="PF08352">
    <property type="entry name" value="oligo_HPY"/>
    <property type="match status" value="1"/>
</dbReference>
<evidence type="ECO:0000256" key="2">
    <source>
        <dbReference type="ARBA" id="ARBA00022448"/>
    </source>
</evidence>
<dbReference type="InterPro" id="IPR017871">
    <property type="entry name" value="ABC_transporter-like_CS"/>
</dbReference>